<dbReference type="EMBL" id="LAZR01049134">
    <property type="protein sequence ID" value="KKK90364.1"/>
    <property type="molecule type" value="Genomic_DNA"/>
</dbReference>
<dbReference type="AlphaFoldDB" id="A0A0F9BII3"/>
<proteinExistence type="predicted"/>
<protein>
    <submittedName>
        <fullName evidence="1">Uncharacterized protein</fullName>
    </submittedName>
</protein>
<reference evidence="1" key="1">
    <citation type="journal article" date="2015" name="Nature">
        <title>Complex archaea that bridge the gap between prokaryotes and eukaryotes.</title>
        <authorList>
            <person name="Spang A."/>
            <person name="Saw J.H."/>
            <person name="Jorgensen S.L."/>
            <person name="Zaremba-Niedzwiedzka K."/>
            <person name="Martijn J."/>
            <person name="Lind A.E."/>
            <person name="van Eijk R."/>
            <person name="Schleper C."/>
            <person name="Guy L."/>
            <person name="Ettema T.J."/>
        </authorList>
    </citation>
    <scope>NUCLEOTIDE SEQUENCE</scope>
</reference>
<gene>
    <name evidence="1" type="ORF">LCGC14_2723770</name>
</gene>
<comment type="caution">
    <text evidence="1">The sequence shown here is derived from an EMBL/GenBank/DDBJ whole genome shotgun (WGS) entry which is preliminary data.</text>
</comment>
<organism evidence="1">
    <name type="scientific">marine sediment metagenome</name>
    <dbReference type="NCBI Taxonomy" id="412755"/>
    <lineage>
        <taxon>unclassified sequences</taxon>
        <taxon>metagenomes</taxon>
        <taxon>ecological metagenomes</taxon>
    </lineage>
</organism>
<accession>A0A0F9BII3</accession>
<evidence type="ECO:0000313" key="1">
    <source>
        <dbReference type="EMBL" id="KKK90364.1"/>
    </source>
</evidence>
<sequence>MSLSKKDLLGKKEALLKQLGGLQKQLYNVEGAVMFIDLEIKKMKEQEVIDVGKSPRID</sequence>
<name>A0A0F9BII3_9ZZZZ</name>